<organism evidence="2">
    <name type="scientific">Mesotoga infera</name>
    <dbReference type="NCBI Taxonomy" id="1236046"/>
    <lineage>
        <taxon>Bacteria</taxon>
        <taxon>Thermotogati</taxon>
        <taxon>Thermotogota</taxon>
        <taxon>Thermotogae</taxon>
        <taxon>Kosmotogales</taxon>
        <taxon>Kosmotogaceae</taxon>
        <taxon>Mesotoga</taxon>
    </lineage>
</organism>
<dbReference type="CDD" id="cd00207">
    <property type="entry name" value="fer2"/>
    <property type="match status" value="1"/>
</dbReference>
<dbReference type="AlphaFoldDB" id="A0A7C1GYV3"/>
<proteinExistence type="predicted"/>
<comment type="caution">
    <text evidence="2">The sequence shown here is derived from an EMBL/GenBank/DDBJ whole genome shotgun (WGS) entry which is preliminary data.</text>
</comment>
<dbReference type="SUPFAM" id="SSF54292">
    <property type="entry name" value="2Fe-2S ferredoxin-like"/>
    <property type="match status" value="1"/>
</dbReference>
<dbReference type="InterPro" id="IPR000283">
    <property type="entry name" value="NADH_UbQ_OxRdtase_75kDa_su_CS"/>
</dbReference>
<feature type="non-terminal residue" evidence="2">
    <location>
        <position position="97"/>
    </location>
</feature>
<feature type="domain" description="2Fe-2S ferredoxin-type" evidence="1">
    <location>
        <begin position="1"/>
        <end position="79"/>
    </location>
</feature>
<dbReference type="GO" id="GO:0016020">
    <property type="term" value="C:membrane"/>
    <property type="evidence" value="ECO:0007669"/>
    <property type="project" value="InterPro"/>
</dbReference>
<dbReference type="Gene3D" id="3.10.20.740">
    <property type="match status" value="1"/>
</dbReference>
<reference evidence="2" key="1">
    <citation type="journal article" date="2020" name="mSystems">
        <title>Genome- and Community-Level Interaction Insights into Carbon Utilization and Element Cycling Functions of Hydrothermarchaeota in Hydrothermal Sediment.</title>
        <authorList>
            <person name="Zhou Z."/>
            <person name="Liu Y."/>
            <person name="Xu W."/>
            <person name="Pan J."/>
            <person name="Luo Z.H."/>
            <person name="Li M."/>
        </authorList>
    </citation>
    <scope>NUCLEOTIDE SEQUENCE [LARGE SCALE GENOMIC DNA]</scope>
    <source>
        <strain evidence="2">SpSt-1179</strain>
    </source>
</reference>
<gene>
    <name evidence="2" type="ORF">ENN47_01920</name>
</gene>
<dbReference type="InterPro" id="IPR036010">
    <property type="entry name" value="2Fe-2S_ferredoxin-like_sf"/>
</dbReference>
<dbReference type="PROSITE" id="PS00641">
    <property type="entry name" value="COMPLEX1_75K_1"/>
    <property type="match status" value="1"/>
</dbReference>
<dbReference type="FunFam" id="3.10.20.740:FF:000003">
    <property type="entry name" value="Formate dehydrogenase subunit alpha"/>
    <property type="match status" value="1"/>
</dbReference>
<dbReference type="EMBL" id="DSBT01000057">
    <property type="protein sequence ID" value="HDP76944.1"/>
    <property type="molecule type" value="Genomic_DNA"/>
</dbReference>
<dbReference type="PROSITE" id="PS51085">
    <property type="entry name" value="2FE2S_FER_2"/>
    <property type="match status" value="1"/>
</dbReference>
<protein>
    <submittedName>
        <fullName evidence="2">2Fe-2S iron-sulfur cluster binding domain-containing protein</fullName>
    </submittedName>
</protein>
<dbReference type="InterPro" id="IPR001041">
    <property type="entry name" value="2Fe-2S_ferredoxin-type"/>
</dbReference>
<dbReference type="GO" id="GO:0008137">
    <property type="term" value="F:NADH dehydrogenase (ubiquinone) activity"/>
    <property type="evidence" value="ECO:0007669"/>
    <property type="project" value="InterPro"/>
</dbReference>
<name>A0A7C1GYV3_9BACT</name>
<dbReference type="GO" id="GO:0051536">
    <property type="term" value="F:iron-sulfur cluster binding"/>
    <property type="evidence" value="ECO:0007669"/>
    <property type="project" value="InterPro"/>
</dbReference>
<dbReference type="Pfam" id="PF13510">
    <property type="entry name" value="Fer2_4"/>
    <property type="match status" value="1"/>
</dbReference>
<evidence type="ECO:0000259" key="1">
    <source>
        <dbReference type="PROSITE" id="PS51085"/>
    </source>
</evidence>
<dbReference type="GO" id="GO:0042773">
    <property type="term" value="P:ATP synthesis coupled electron transport"/>
    <property type="evidence" value="ECO:0007669"/>
    <property type="project" value="InterPro"/>
</dbReference>
<evidence type="ECO:0000313" key="2">
    <source>
        <dbReference type="EMBL" id="HDP76944.1"/>
    </source>
</evidence>
<accession>A0A7C1GYV3</accession>
<sequence length="97" mass="10488">MPVTITINGKDYSVKEDQSILEACREVGMDIPTLCYHPALSVVGSCRVCVVEVEGARNLSPACATQVADGMKIKTNSERVNKAVRFNLGLLLSNHPN</sequence>
<dbReference type="Proteomes" id="UP000886198">
    <property type="component" value="Unassembled WGS sequence"/>
</dbReference>